<dbReference type="Gene3D" id="3.90.1750.10">
    <property type="entry name" value="Hect, E3 ligase catalytic domains"/>
    <property type="match status" value="2"/>
</dbReference>
<keyword evidence="4 5" id="KW-0833">Ubl conjugation pathway</keyword>
<evidence type="ECO:0000256" key="5">
    <source>
        <dbReference type="PROSITE-ProRule" id="PRU00104"/>
    </source>
</evidence>
<dbReference type="FunFam" id="3.30.2410.10:FF:000003">
    <property type="entry name" value="probable E3 ubiquitin-protein ligase HERC4 isoform X1"/>
    <property type="match status" value="1"/>
</dbReference>
<dbReference type="Pfam" id="PF00632">
    <property type="entry name" value="HECT"/>
    <property type="match status" value="1"/>
</dbReference>
<organism evidence="8 9">
    <name type="scientific">Coemansia spiralis</name>
    <dbReference type="NCBI Taxonomy" id="417178"/>
    <lineage>
        <taxon>Eukaryota</taxon>
        <taxon>Fungi</taxon>
        <taxon>Fungi incertae sedis</taxon>
        <taxon>Zoopagomycota</taxon>
        <taxon>Kickxellomycotina</taxon>
        <taxon>Kickxellomycetes</taxon>
        <taxon>Kickxellales</taxon>
        <taxon>Kickxellaceae</taxon>
        <taxon>Coemansia</taxon>
    </lineage>
</organism>
<feature type="region of interest" description="Disordered" evidence="6">
    <location>
        <begin position="1"/>
        <end position="22"/>
    </location>
</feature>
<dbReference type="PANTHER" id="PTHR45700:SF8">
    <property type="entry name" value="HECT-TYPE E3 UBIQUITIN TRANSFERASE"/>
    <property type="match status" value="1"/>
</dbReference>
<dbReference type="GO" id="GO:0061630">
    <property type="term" value="F:ubiquitin protein ligase activity"/>
    <property type="evidence" value="ECO:0007669"/>
    <property type="project" value="UniProtKB-EC"/>
</dbReference>
<dbReference type="Pfam" id="PF16558">
    <property type="entry name" value="AZUL"/>
    <property type="match status" value="1"/>
</dbReference>
<keyword evidence="3" id="KW-0808">Transferase</keyword>
<gene>
    <name evidence="8" type="ORF">GGI25_005178</name>
</gene>
<protein>
    <recommendedName>
        <fullName evidence="2">HECT-type E3 ubiquitin transferase</fullName>
        <ecNumber evidence="2">2.3.2.26</ecNumber>
    </recommendedName>
</protein>
<feature type="active site" description="Glycyl thioester intermediate" evidence="5">
    <location>
        <position position="1047"/>
    </location>
</feature>
<dbReference type="InterPro" id="IPR042556">
    <property type="entry name" value="AZUL_sf"/>
</dbReference>
<name>A0A9W8G4C1_9FUNG</name>
<dbReference type="InterPro" id="IPR032353">
    <property type="entry name" value="AZUL"/>
</dbReference>
<evidence type="ECO:0000313" key="9">
    <source>
        <dbReference type="Proteomes" id="UP001151518"/>
    </source>
</evidence>
<dbReference type="SMART" id="SM00119">
    <property type="entry name" value="HECTc"/>
    <property type="match status" value="1"/>
</dbReference>
<dbReference type="PANTHER" id="PTHR45700">
    <property type="entry name" value="UBIQUITIN-PROTEIN LIGASE E3C"/>
    <property type="match status" value="1"/>
</dbReference>
<dbReference type="InterPro" id="IPR044611">
    <property type="entry name" value="E3A/B/C-like"/>
</dbReference>
<accession>A0A9W8G4C1</accession>
<dbReference type="OrthoDB" id="8068875at2759"/>
<comment type="catalytic activity">
    <reaction evidence="1">
        <text>S-ubiquitinyl-[E2 ubiquitin-conjugating enzyme]-L-cysteine + [acceptor protein]-L-lysine = [E2 ubiquitin-conjugating enzyme]-L-cysteine + N(6)-ubiquitinyl-[acceptor protein]-L-lysine.</text>
        <dbReference type="EC" id="2.3.2.26"/>
    </reaction>
</comment>
<dbReference type="EC" id="2.3.2.26" evidence="2"/>
<proteinExistence type="predicted"/>
<dbReference type="AlphaFoldDB" id="A0A9W8G4C1"/>
<comment type="caution">
    <text evidence="8">The sequence shown here is derived from an EMBL/GenBank/DDBJ whole genome shotgun (WGS) entry which is preliminary data.</text>
</comment>
<evidence type="ECO:0000256" key="1">
    <source>
        <dbReference type="ARBA" id="ARBA00000885"/>
    </source>
</evidence>
<evidence type="ECO:0000256" key="6">
    <source>
        <dbReference type="SAM" id="MobiDB-lite"/>
    </source>
</evidence>
<evidence type="ECO:0000313" key="8">
    <source>
        <dbReference type="EMBL" id="KAJ2672296.1"/>
    </source>
</evidence>
<dbReference type="Gene3D" id="3.30.2160.10">
    <property type="entry name" value="Hect, E3 ligase catalytic domain"/>
    <property type="match status" value="2"/>
</dbReference>
<dbReference type="InterPro" id="IPR035983">
    <property type="entry name" value="Hect_E3_ubiquitin_ligase"/>
</dbReference>
<reference evidence="8" key="1">
    <citation type="submission" date="2022-07" db="EMBL/GenBank/DDBJ databases">
        <title>Phylogenomic reconstructions and comparative analyses of Kickxellomycotina fungi.</title>
        <authorList>
            <person name="Reynolds N.K."/>
            <person name="Stajich J.E."/>
            <person name="Barry K."/>
            <person name="Grigoriev I.V."/>
            <person name="Crous P."/>
            <person name="Smith M.E."/>
        </authorList>
    </citation>
    <scope>NUCLEOTIDE SEQUENCE</scope>
    <source>
        <strain evidence="8">NRRL 3115</strain>
    </source>
</reference>
<dbReference type="PROSITE" id="PS50237">
    <property type="entry name" value="HECT"/>
    <property type="match status" value="1"/>
</dbReference>
<dbReference type="Gene3D" id="6.10.130.10">
    <property type="entry name" value="Ubiquitin-protein ligase E3A, N-terminal zinc-binding domain (AZUL)"/>
    <property type="match status" value="1"/>
</dbReference>
<dbReference type="GO" id="GO:0000209">
    <property type="term" value="P:protein polyubiquitination"/>
    <property type="evidence" value="ECO:0007669"/>
    <property type="project" value="InterPro"/>
</dbReference>
<feature type="domain" description="HECT" evidence="7">
    <location>
        <begin position="669"/>
        <end position="1079"/>
    </location>
</feature>
<evidence type="ECO:0000256" key="4">
    <source>
        <dbReference type="ARBA" id="ARBA00022786"/>
    </source>
</evidence>
<sequence length="1079" mass="120278">MASDALTTKAPRSSTHSTPPGHAHSSWLDWAIQAATDTQLQCMLKDPQLQPFLRPFKKGPTSTSQPAQLVRRYMLQLTHGCKSRVCSVAFCKNNPRFSALEEDAGAHLDVLAMELARLAVTNSLGGLRPHKESEINFVGIQKRQGRQHRLPLDQVTAFPSYCGSGSKHRGPKPITMGESQACLAELELTLHEHMVLDGTGSPSIAAIQINNHTIKAITHTPTLLRNTLETVFGSPHLLSQSFLQHDSDSTCAWAHACPFGVDVAMAVEFFDTLFGFEQSRGGDNVLVTCLALRRCLAAVDIKVAGLLDKPPGDRVVDHIARILAIASLFLATNFGFDSSDSNSKMSHCVSVHEVRALQLHTAKLMLQITFFATQEAESTQKRPGHMHQEEAVDLGWFAAFARDSWMRREWARWWARVPAAVVKQWIGVLEGDAFDSTQLLRSGITSDHAIATQISQDPVRWVGSLELLRLLSDSNDQLLNFKLDFCTRLNSLAQAQMHVCSNGNCTGDFDLYCQQEDGVWPVEFCSSRILGCFESWPQIWRWMANMRYRSDPDSDHELSMVAFDEHNLFSPLLYPFLYNTERKMWFVTGESYRQMSTRSVYARDRHAGLLQTQKLLNTDLYAESQVRPGTEPEWPLLSLHAREVGDAVNPFFLLDIRRSHLLHDAMSTVSEQLRRTKFVLKARFVLGGELGVDMGGVQKELFAQLVPELVGPQLGLFVFANNNNGGEDFLWPNPASPYMLKDFEMVGVILGIAFYNGIPLDGSVAPLAPLLVSQLAFHSEQPCGWPLSVLMARVGSTFPALVAGLQKLLDWDETQGPVEDVFCRTFDITVPDPLLVWMRRRDAAVLGETLDGYAVDDIGQDTYAKEEVGAGIDKRLGAPYARLPCPVDTDEARGTATFPLVTDGSSIQVTSANRRQYVRRYLEFVGYEHPFAQISALRRGFQLAADGSVYRMMRASELVEQLCHTDLPIEADALMQHAGYADGYTVEHPAAKRFWSIVRSFDQATLRKLLAFVTASERVPFGGYERITFVLQRNGPDTERLPAAITCFGRLLLPEYATKHKMRKKLVTAIENSSGFGLI</sequence>
<dbReference type="SUPFAM" id="SSF56204">
    <property type="entry name" value="Hect, E3 ligase catalytic domain"/>
    <property type="match status" value="1"/>
</dbReference>
<dbReference type="EMBL" id="JANBTW010000085">
    <property type="protein sequence ID" value="KAJ2672296.1"/>
    <property type="molecule type" value="Genomic_DNA"/>
</dbReference>
<dbReference type="Proteomes" id="UP001151518">
    <property type="component" value="Unassembled WGS sequence"/>
</dbReference>
<evidence type="ECO:0000259" key="7">
    <source>
        <dbReference type="PROSITE" id="PS50237"/>
    </source>
</evidence>
<evidence type="ECO:0000256" key="2">
    <source>
        <dbReference type="ARBA" id="ARBA00012485"/>
    </source>
</evidence>
<dbReference type="Gene3D" id="3.30.2410.10">
    <property type="entry name" value="Hect, E3 ligase catalytic domain"/>
    <property type="match status" value="1"/>
</dbReference>
<evidence type="ECO:0000256" key="3">
    <source>
        <dbReference type="ARBA" id="ARBA00022679"/>
    </source>
</evidence>
<dbReference type="InterPro" id="IPR000569">
    <property type="entry name" value="HECT_dom"/>
</dbReference>